<dbReference type="PROSITE" id="PS51746">
    <property type="entry name" value="PPM_2"/>
    <property type="match status" value="1"/>
</dbReference>
<dbReference type="Pfam" id="PF00481">
    <property type="entry name" value="PP2C"/>
    <property type="match status" value="1"/>
</dbReference>
<reference evidence="2 5" key="2">
    <citation type="journal article" date="2014" name="BMC Genomics">
        <title>An improved genome release (version Mt4.0) for the model legume Medicago truncatula.</title>
        <authorList>
            <person name="Tang H."/>
            <person name="Krishnakumar V."/>
            <person name="Bidwell S."/>
            <person name="Rosen B."/>
            <person name="Chan A."/>
            <person name="Zhou S."/>
            <person name="Gentzbittel L."/>
            <person name="Childs K.L."/>
            <person name="Yandell M."/>
            <person name="Gundlach H."/>
            <person name="Mayer K.F."/>
            <person name="Schwartz D.C."/>
            <person name="Town C.D."/>
        </authorList>
    </citation>
    <scope>GENOME REANNOTATION</scope>
    <source>
        <strain evidence="2">A17</strain>
        <strain evidence="4 5">cv. Jemalong A17</strain>
    </source>
</reference>
<evidence type="ECO:0000313" key="5">
    <source>
        <dbReference type="Proteomes" id="UP000002051"/>
    </source>
</evidence>
<evidence type="ECO:0000313" key="4">
    <source>
        <dbReference type="EnsemblPlants" id="KEH28819"/>
    </source>
</evidence>
<dbReference type="GO" id="GO:0004722">
    <property type="term" value="F:protein serine/threonine phosphatase activity"/>
    <property type="evidence" value="ECO:0000318"/>
    <property type="project" value="GO_Central"/>
</dbReference>
<dbReference type="Proteomes" id="UP000265566">
    <property type="component" value="Chromosome 4"/>
</dbReference>
<gene>
    <name evidence="4" type="primary">25491423</name>
    <name evidence="2" type="ordered locus">MTR_4g013295</name>
    <name evidence="3" type="ORF">MtrunA17_Chr4g0004971</name>
</gene>
<organism evidence="2 5">
    <name type="scientific">Medicago truncatula</name>
    <name type="common">Barrel medic</name>
    <name type="synonym">Medicago tribuloides</name>
    <dbReference type="NCBI Taxonomy" id="3880"/>
    <lineage>
        <taxon>Eukaryota</taxon>
        <taxon>Viridiplantae</taxon>
        <taxon>Streptophyta</taxon>
        <taxon>Embryophyta</taxon>
        <taxon>Tracheophyta</taxon>
        <taxon>Spermatophyta</taxon>
        <taxon>Magnoliopsida</taxon>
        <taxon>eudicotyledons</taxon>
        <taxon>Gunneridae</taxon>
        <taxon>Pentapetalae</taxon>
        <taxon>rosids</taxon>
        <taxon>fabids</taxon>
        <taxon>Fabales</taxon>
        <taxon>Fabaceae</taxon>
        <taxon>Papilionoideae</taxon>
        <taxon>50 kb inversion clade</taxon>
        <taxon>NPAAA clade</taxon>
        <taxon>Hologalegina</taxon>
        <taxon>IRL clade</taxon>
        <taxon>Trifolieae</taxon>
        <taxon>Medicago</taxon>
    </lineage>
</organism>
<evidence type="ECO:0000313" key="6">
    <source>
        <dbReference type="Proteomes" id="UP000265566"/>
    </source>
</evidence>
<dbReference type="Gramene" id="rna20613">
    <property type="protein sequence ID" value="RHN58681.1"/>
    <property type="gene ID" value="gene20613"/>
</dbReference>
<dbReference type="InterPro" id="IPR015655">
    <property type="entry name" value="PP2C"/>
</dbReference>
<keyword evidence="3" id="KW-0378">Hydrolase</keyword>
<evidence type="ECO:0000313" key="3">
    <source>
        <dbReference type="EMBL" id="RHN58681.1"/>
    </source>
</evidence>
<reference evidence="4" key="3">
    <citation type="submission" date="2015-04" db="UniProtKB">
        <authorList>
            <consortium name="EnsemblPlants"/>
        </authorList>
    </citation>
    <scope>IDENTIFICATION</scope>
    <source>
        <strain evidence="4">cv. Jemalong A17</strain>
    </source>
</reference>
<reference evidence="3" key="5">
    <citation type="journal article" date="2018" name="Nat. Plants">
        <title>Whole-genome landscape of Medicago truncatula symbiotic genes.</title>
        <authorList>
            <person name="Pecrix Y."/>
            <person name="Gamas P."/>
            <person name="Carrere S."/>
        </authorList>
    </citation>
    <scope>NUCLEOTIDE SEQUENCE</scope>
    <source>
        <tissue evidence="3">Leaves</tissue>
    </source>
</reference>
<dbReference type="OrthoDB" id="10264738at2759"/>
<dbReference type="KEGG" id="mtr:25491423"/>
<reference evidence="6" key="4">
    <citation type="journal article" date="2018" name="Nat. Plants">
        <title>Whole-genome landscape of Medicago truncatula symbiotic genes.</title>
        <authorList>
            <person name="Pecrix Y."/>
            <person name="Staton S.E."/>
            <person name="Sallet E."/>
            <person name="Lelandais-Briere C."/>
            <person name="Moreau S."/>
            <person name="Carrere S."/>
            <person name="Blein T."/>
            <person name="Jardinaud M.F."/>
            <person name="Latrasse D."/>
            <person name="Zouine M."/>
            <person name="Zahm M."/>
            <person name="Kreplak J."/>
            <person name="Mayjonade B."/>
            <person name="Satge C."/>
            <person name="Perez M."/>
            <person name="Cauet S."/>
            <person name="Marande W."/>
            <person name="Chantry-Darmon C."/>
            <person name="Lopez-Roques C."/>
            <person name="Bouchez O."/>
            <person name="Berard A."/>
            <person name="Debelle F."/>
            <person name="Munos S."/>
            <person name="Bendahmane A."/>
            <person name="Berges H."/>
            <person name="Niebel A."/>
            <person name="Buitink J."/>
            <person name="Frugier F."/>
            <person name="Benhamed M."/>
            <person name="Crespi M."/>
            <person name="Gouzy J."/>
            <person name="Gamas P."/>
        </authorList>
    </citation>
    <scope>NUCLEOTIDE SEQUENCE [LARGE SCALE GENOMIC DNA]</scope>
    <source>
        <strain evidence="6">cv. Jemalong A17</strain>
    </source>
</reference>
<sequence>MGNFCSCQVSIIGKVHDVEYDECDQKDIDFTSENGGSQVMFKGSSKSISMYCKKGTKGINQDAITVWEDFGGEKDTIFCGVFDGHGPLGHKFAQCIRDNLPSKLSTTIKMSQQNVDGANATNKNTYDEDKQHLSCTSWEKHLFSSFNEMDEDLAKNIAKTDGFCGGSVAVTLIKQGDQLIIGNLGDSRAVLCTKADDNHLIPIQLSTDLVPDVPNEAKRVINCGGRVFAAKEDPDVKRIWMAEGDCPGLAMSRAFGDFCLKEYGLSSVPDVSHRKITKQDEFVVLASDGVWNALSNIEVITIVASAPKRSLAAKLLVKRAVQAWKQKNPCYHVDDCSAICLFLNDQPVNLRGNKRHR</sequence>
<protein>
    <submittedName>
        <fullName evidence="2">Phosphatase 2C family protein</fullName>
    </submittedName>
</protein>
<dbReference type="SUPFAM" id="SSF81606">
    <property type="entry name" value="PP2C-like"/>
    <property type="match status" value="1"/>
</dbReference>
<dbReference type="EMBL" id="CM001220">
    <property type="protein sequence ID" value="KEH28819.1"/>
    <property type="molecule type" value="Genomic_DNA"/>
</dbReference>
<dbReference type="PANTHER" id="PTHR47992">
    <property type="entry name" value="PROTEIN PHOSPHATASE"/>
    <property type="match status" value="1"/>
</dbReference>
<evidence type="ECO:0000259" key="1">
    <source>
        <dbReference type="PROSITE" id="PS51746"/>
    </source>
</evidence>
<dbReference type="Gene3D" id="3.60.40.10">
    <property type="entry name" value="PPM-type phosphatase domain"/>
    <property type="match status" value="1"/>
</dbReference>
<dbReference type="EnsemblPlants" id="KEH28819">
    <property type="protein sequence ID" value="KEH28819"/>
    <property type="gene ID" value="MTR_4g013295"/>
</dbReference>
<dbReference type="Proteomes" id="UP000002051">
    <property type="component" value="Chromosome 4"/>
</dbReference>
<dbReference type="InterPro" id="IPR001932">
    <property type="entry name" value="PPM-type_phosphatase-like_dom"/>
</dbReference>
<dbReference type="CDD" id="cd00143">
    <property type="entry name" value="PP2Cc"/>
    <property type="match status" value="1"/>
</dbReference>
<dbReference type="SMART" id="SM00332">
    <property type="entry name" value="PP2Cc"/>
    <property type="match status" value="1"/>
</dbReference>
<keyword evidence="5" id="KW-1185">Reference proteome</keyword>
<dbReference type="GO" id="GO:1902531">
    <property type="term" value="P:regulation of intracellular signal transduction"/>
    <property type="evidence" value="ECO:0000318"/>
    <property type="project" value="GO_Central"/>
</dbReference>
<dbReference type="HOGENOM" id="CLU_013173_6_0_1"/>
<feature type="domain" description="PPM-type phosphatase" evidence="1">
    <location>
        <begin position="47"/>
        <end position="343"/>
    </location>
</feature>
<accession>A0A072UGF3</accession>
<reference evidence="2 5" key="1">
    <citation type="journal article" date="2011" name="Nature">
        <title>The Medicago genome provides insight into the evolution of rhizobial symbioses.</title>
        <authorList>
            <person name="Young N.D."/>
            <person name="Debelle F."/>
            <person name="Oldroyd G.E."/>
            <person name="Geurts R."/>
            <person name="Cannon S.B."/>
            <person name="Udvardi M.K."/>
            <person name="Benedito V.A."/>
            <person name="Mayer K.F."/>
            <person name="Gouzy J."/>
            <person name="Schoof H."/>
            <person name="Van de Peer Y."/>
            <person name="Proost S."/>
            <person name="Cook D.R."/>
            <person name="Meyers B.C."/>
            <person name="Spannagl M."/>
            <person name="Cheung F."/>
            <person name="De Mita S."/>
            <person name="Krishnakumar V."/>
            <person name="Gundlach H."/>
            <person name="Zhou S."/>
            <person name="Mudge J."/>
            <person name="Bharti A.K."/>
            <person name="Murray J.D."/>
            <person name="Naoumkina M.A."/>
            <person name="Rosen B."/>
            <person name="Silverstein K.A."/>
            <person name="Tang H."/>
            <person name="Rombauts S."/>
            <person name="Zhao P.X."/>
            <person name="Zhou P."/>
            <person name="Barbe V."/>
            <person name="Bardou P."/>
            <person name="Bechner M."/>
            <person name="Bellec A."/>
            <person name="Berger A."/>
            <person name="Berges H."/>
            <person name="Bidwell S."/>
            <person name="Bisseling T."/>
            <person name="Choisne N."/>
            <person name="Couloux A."/>
            <person name="Denny R."/>
            <person name="Deshpande S."/>
            <person name="Dai X."/>
            <person name="Doyle J.J."/>
            <person name="Dudez A.M."/>
            <person name="Farmer A.D."/>
            <person name="Fouteau S."/>
            <person name="Franken C."/>
            <person name="Gibelin C."/>
            <person name="Gish J."/>
            <person name="Goldstein S."/>
            <person name="Gonzalez A.J."/>
            <person name="Green P.J."/>
            <person name="Hallab A."/>
            <person name="Hartog M."/>
            <person name="Hua A."/>
            <person name="Humphray S.J."/>
            <person name="Jeong D.H."/>
            <person name="Jing Y."/>
            <person name="Jocker A."/>
            <person name="Kenton S.M."/>
            <person name="Kim D.J."/>
            <person name="Klee K."/>
            <person name="Lai H."/>
            <person name="Lang C."/>
            <person name="Lin S."/>
            <person name="Macmil S.L."/>
            <person name="Magdelenat G."/>
            <person name="Matthews L."/>
            <person name="McCorrison J."/>
            <person name="Monaghan E.L."/>
            <person name="Mun J.H."/>
            <person name="Najar F.Z."/>
            <person name="Nicholson C."/>
            <person name="Noirot C."/>
            <person name="O'Bleness M."/>
            <person name="Paule C.R."/>
            <person name="Poulain J."/>
            <person name="Prion F."/>
            <person name="Qin B."/>
            <person name="Qu C."/>
            <person name="Retzel E.F."/>
            <person name="Riddle C."/>
            <person name="Sallet E."/>
            <person name="Samain S."/>
            <person name="Samson N."/>
            <person name="Sanders I."/>
            <person name="Saurat O."/>
            <person name="Scarpelli C."/>
            <person name="Schiex T."/>
            <person name="Segurens B."/>
            <person name="Severin A.J."/>
            <person name="Sherrier D.J."/>
            <person name="Shi R."/>
            <person name="Sims S."/>
            <person name="Singer S.R."/>
            <person name="Sinharoy S."/>
            <person name="Sterck L."/>
            <person name="Viollet A."/>
            <person name="Wang B.B."/>
            <person name="Wang K."/>
            <person name="Wang M."/>
            <person name="Wang X."/>
            <person name="Warfsmann J."/>
            <person name="Weissenbach J."/>
            <person name="White D.D."/>
            <person name="White J.D."/>
            <person name="Wiley G.B."/>
            <person name="Wincker P."/>
            <person name="Xing Y."/>
            <person name="Yang L."/>
            <person name="Yao Z."/>
            <person name="Ying F."/>
            <person name="Zhai J."/>
            <person name="Zhou L."/>
            <person name="Zuber A."/>
            <person name="Denarie J."/>
            <person name="Dixon R.A."/>
            <person name="May G.D."/>
            <person name="Schwartz D.C."/>
            <person name="Rogers J."/>
            <person name="Quetier F."/>
            <person name="Town C.D."/>
            <person name="Roe B.A."/>
        </authorList>
    </citation>
    <scope>NUCLEOTIDE SEQUENCE [LARGE SCALE GENOMIC DNA]</scope>
    <source>
        <strain evidence="2">A17</strain>
        <strain evidence="4 5">cv. Jemalong A17</strain>
    </source>
</reference>
<name>A0A072UGF3_MEDTR</name>
<dbReference type="AlphaFoldDB" id="A0A072UGF3"/>
<dbReference type="InterPro" id="IPR036457">
    <property type="entry name" value="PPM-type-like_dom_sf"/>
</dbReference>
<evidence type="ECO:0000313" key="2">
    <source>
        <dbReference type="EMBL" id="KEH28819.1"/>
    </source>
</evidence>
<dbReference type="EMBL" id="PSQE01000004">
    <property type="protein sequence ID" value="RHN58681.1"/>
    <property type="molecule type" value="Genomic_DNA"/>
</dbReference>
<proteinExistence type="predicted"/>